<keyword evidence="2" id="KW-1185">Reference proteome</keyword>
<gene>
    <name evidence="1" type="ORF">MERR_LOCUS30862</name>
</gene>
<name>A0A6D2JJ61_9BRAS</name>
<organism evidence="1 2">
    <name type="scientific">Microthlaspi erraticum</name>
    <dbReference type="NCBI Taxonomy" id="1685480"/>
    <lineage>
        <taxon>Eukaryota</taxon>
        <taxon>Viridiplantae</taxon>
        <taxon>Streptophyta</taxon>
        <taxon>Embryophyta</taxon>
        <taxon>Tracheophyta</taxon>
        <taxon>Spermatophyta</taxon>
        <taxon>Magnoliopsida</taxon>
        <taxon>eudicotyledons</taxon>
        <taxon>Gunneridae</taxon>
        <taxon>Pentapetalae</taxon>
        <taxon>rosids</taxon>
        <taxon>malvids</taxon>
        <taxon>Brassicales</taxon>
        <taxon>Brassicaceae</taxon>
        <taxon>Coluteocarpeae</taxon>
        <taxon>Microthlaspi</taxon>
    </lineage>
</organism>
<reference evidence="1" key="1">
    <citation type="submission" date="2020-01" db="EMBL/GenBank/DDBJ databases">
        <authorList>
            <person name="Mishra B."/>
        </authorList>
    </citation>
    <scope>NUCLEOTIDE SEQUENCE [LARGE SCALE GENOMIC DNA]</scope>
</reference>
<dbReference type="EMBL" id="CACVBM020001285">
    <property type="protein sequence ID" value="CAA7043627.1"/>
    <property type="molecule type" value="Genomic_DNA"/>
</dbReference>
<evidence type="ECO:0000313" key="2">
    <source>
        <dbReference type="Proteomes" id="UP000467841"/>
    </source>
</evidence>
<dbReference type="Proteomes" id="UP000467841">
    <property type="component" value="Unassembled WGS sequence"/>
</dbReference>
<comment type="caution">
    <text evidence="1">The sequence shown here is derived from an EMBL/GenBank/DDBJ whole genome shotgun (WGS) entry which is preliminary data.</text>
</comment>
<accession>A0A6D2JJ61</accession>
<protein>
    <submittedName>
        <fullName evidence="1">Uncharacterized protein</fullName>
    </submittedName>
</protein>
<evidence type="ECO:0000313" key="1">
    <source>
        <dbReference type="EMBL" id="CAA7043627.1"/>
    </source>
</evidence>
<sequence>MPLVGLTFPIAVPLSRNLKEVQDLVSDHNVIKDRSSGYKSRLILRDYAIEDWLEWKKLAENPSGPGALSGWVEMIAALSPVGLVSELGAYWFLLRY</sequence>
<proteinExistence type="predicted"/>
<dbReference type="AlphaFoldDB" id="A0A6D2JJ61"/>